<dbReference type="PROSITE" id="PS50109">
    <property type="entry name" value="HIS_KIN"/>
    <property type="match status" value="1"/>
</dbReference>
<dbReference type="PANTHER" id="PTHR33525">
    <property type="match status" value="1"/>
</dbReference>
<keyword evidence="6" id="KW-0808">Transferase</keyword>
<evidence type="ECO:0000313" key="7">
    <source>
        <dbReference type="Proteomes" id="UP000253987"/>
    </source>
</evidence>
<keyword evidence="6" id="KW-0418">Kinase</keyword>
<evidence type="ECO:0000259" key="5">
    <source>
        <dbReference type="PROSITE" id="PS51833"/>
    </source>
</evidence>
<organism evidence="6 7">
    <name type="scientific">Marinobacter vulgaris</name>
    <dbReference type="NCBI Taxonomy" id="1928331"/>
    <lineage>
        <taxon>Bacteria</taxon>
        <taxon>Pseudomonadati</taxon>
        <taxon>Pseudomonadota</taxon>
        <taxon>Gammaproteobacteria</taxon>
        <taxon>Pseudomonadales</taxon>
        <taxon>Marinobacteraceae</taxon>
        <taxon>Marinobacter</taxon>
    </lineage>
</organism>
<dbReference type="AlphaFoldDB" id="A0A2V3ZJG5"/>
<dbReference type="CDD" id="cd00082">
    <property type="entry name" value="HisKA"/>
    <property type="match status" value="1"/>
</dbReference>
<evidence type="ECO:0000259" key="4">
    <source>
        <dbReference type="PROSITE" id="PS50109"/>
    </source>
</evidence>
<dbReference type="Gene3D" id="1.10.3210.10">
    <property type="entry name" value="Hypothetical protein af1432"/>
    <property type="match status" value="1"/>
</dbReference>
<dbReference type="Pfam" id="PF08668">
    <property type="entry name" value="HDOD"/>
    <property type="match status" value="1"/>
</dbReference>
<name>A0A2V3ZJG5_9GAMM</name>
<dbReference type="Gene3D" id="1.10.287.130">
    <property type="match status" value="1"/>
</dbReference>
<comment type="catalytic activity">
    <reaction evidence="1">
        <text>ATP + protein L-histidine = ADP + protein N-phospho-L-histidine.</text>
        <dbReference type="EC" id="2.7.13.3"/>
    </reaction>
</comment>
<dbReference type="SUPFAM" id="SSF55874">
    <property type="entry name" value="ATPase domain of HSP90 chaperone/DNA topoisomerase II/histidine kinase"/>
    <property type="match status" value="1"/>
</dbReference>
<dbReference type="InterPro" id="IPR003594">
    <property type="entry name" value="HATPase_dom"/>
</dbReference>
<sequence length="659" mass="71258">MQIAPDIQLPSLPEVTLRALEACHQDASYRRISDIVSSDTALVSRVLALANSALYGPVGEIRSIDQALLRLGTRRFQTLVLTAALRQILYELAADQWQQLRDFWRHSLTTALTARALATLTRYSEPDQAFMLGMLHNVGELIALKTPPGEIRQYYFDHQADIAAELVSSWGLGAMASDAMRYQQAMPTDIRDAGHLVKLISLATRLALSDAAGIAAAGTIFGLNEELTREINRRIDREVGGVAESLGIPLSDEYDASHSNHKLKQTILKQAMANQALELAPIRSSAQECLAATVNSLTLITGLPALYFGQAGDGLVLLSASNGDVPDFTVASGPASSLLTEAFASGGVLGLDNRSPTVLDRQLLSLLKTPSMVAIPVNGHDQCAGVFAVGTDSENSRQTEEIGLLFSEKLSLSLAAMLADSNNSQDSIEAELAQEAIRRQVHEVSNPLTIIRQYIYQLRNRLDDDEVQEELDVIRDELDRAGDLLLQISRAPDHGKAELSGTCKLNDELRILRDLLEDSLFSGDEKSLTLVLCEEPTSVSVPGAIIRQVVINLVRNAAESLHEGGNVSIRTLAPVWQGGKTWVELEIADSGEGIPADVRNNLFSPVQSTKGKGHSGLGLSVVKQLIDDMEGIINCRTGRGGTAFRILLPAAANNKNDDE</sequence>
<dbReference type="InterPro" id="IPR036890">
    <property type="entry name" value="HATPase_C_sf"/>
</dbReference>
<dbReference type="InterPro" id="IPR004358">
    <property type="entry name" value="Sig_transdc_His_kin-like_C"/>
</dbReference>
<dbReference type="OrthoDB" id="9770715at2"/>
<dbReference type="InterPro" id="IPR036097">
    <property type="entry name" value="HisK_dim/P_sf"/>
</dbReference>
<keyword evidence="7" id="KW-1185">Reference proteome</keyword>
<reference evidence="7" key="1">
    <citation type="submission" date="2018-05" db="EMBL/GenBank/DDBJ databases">
        <authorList>
            <person name="Lu D."/>
        </authorList>
    </citation>
    <scope>NUCLEOTIDE SEQUENCE [LARGE SCALE GENOMIC DNA]</scope>
    <source>
        <strain evidence="7">F01</strain>
    </source>
</reference>
<dbReference type="Gene3D" id="3.30.565.10">
    <property type="entry name" value="Histidine kinase-like ATPase, C-terminal domain"/>
    <property type="match status" value="1"/>
</dbReference>
<dbReference type="PROSITE" id="PS51833">
    <property type="entry name" value="HDOD"/>
    <property type="match status" value="1"/>
</dbReference>
<dbReference type="Proteomes" id="UP000253987">
    <property type="component" value="Unassembled WGS sequence"/>
</dbReference>
<evidence type="ECO:0000313" key="6">
    <source>
        <dbReference type="EMBL" id="PXX90279.1"/>
    </source>
</evidence>
<dbReference type="SMART" id="SM00387">
    <property type="entry name" value="HATPase_c"/>
    <property type="match status" value="1"/>
</dbReference>
<keyword evidence="3" id="KW-0597">Phosphoprotein</keyword>
<dbReference type="SUPFAM" id="SSF109604">
    <property type="entry name" value="HD-domain/PDEase-like"/>
    <property type="match status" value="1"/>
</dbReference>
<dbReference type="GO" id="GO:0000155">
    <property type="term" value="F:phosphorelay sensor kinase activity"/>
    <property type="evidence" value="ECO:0007669"/>
    <property type="project" value="InterPro"/>
</dbReference>
<evidence type="ECO:0000256" key="2">
    <source>
        <dbReference type="ARBA" id="ARBA00012438"/>
    </source>
</evidence>
<dbReference type="PRINTS" id="PR00344">
    <property type="entry name" value="BCTRLSENSOR"/>
</dbReference>
<dbReference type="InterPro" id="IPR013976">
    <property type="entry name" value="HDOD"/>
</dbReference>
<dbReference type="RefSeq" id="WP_114613521.1">
    <property type="nucleotide sequence ID" value="NZ_QFWX01000005.1"/>
</dbReference>
<protein>
    <recommendedName>
        <fullName evidence="2">histidine kinase</fullName>
        <ecNumber evidence="2">2.7.13.3</ecNumber>
    </recommendedName>
</protein>
<evidence type="ECO:0000256" key="3">
    <source>
        <dbReference type="ARBA" id="ARBA00022553"/>
    </source>
</evidence>
<comment type="caution">
    <text evidence="6">The sequence shown here is derived from an EMBL/GenBank/DDBJ whole genome shotgun (WGS) entry which is preliminary data.</text>
</comment>
<accession>A0A2V3ZJG5</accession>
<reference evidence="6 7" key="2">
    <citation type="submission" date="2018-06" db="EMBL/GenBank/DDBJ databases">
        <title>Marinobactersediminissp. nov, a moderately halophilic bacterium isolated from marine solar saltern.</title>
        <authorList>
            <person name="Zhang Y."/>
        </authorList>
    </citation>
    <scope>NUCLEOTIDE SEQUENCE [LARGE SCALE GENOMIC DNA]</scope>
    <source>
        <strain evidence="6 7">F01</strain>
    </source>
</reference>
<feature type="domain" description="Histidine kinase" evidence="4">
    <location>
        <begin position="439"/>
        <end position="652"/>
    </location>
</feature>
<dbReference type="SUPFAM" id="SSF47384">
    <property type="entry name" value="Homodimeric domain of signal transducing histidine kinase"/>
    <property type="match status" value="1"/>
</dbReference>
<gene>
    <name evidence="6" type="ORF">DIT71_12315</name>
</gene>
<proteinExistence type="predicted"/>
<dbReference type="InterPro" id="IPR005467">
    <property type="entry name" value="His_kinase_dom"/>
</dbReference>
<dbReference type="Pfam" id="PF02518">
    <property type="entry name" value="HATPase_c"/>
    <property type="match status" value="1"/>
</dbReference>
<evidence type="ECO:0000256" key="1">
    <source>
        <dbReference type="ARBA" id="ARBA00000085"/>
    </source>
</evidence>
<dbReference type="InterPro" id="IPR052340">
    <property type="entry name" value="RNase_Y/CdgJ"/>
</dbReference>
<feature type="domain" description="HDOD" evidence="5">
    <location>
        <begin position="9"/>
        <end position="186"/>
    </location>
</feature>
<dbReference type="EC" id="2.7.13.3" evidence="2"/>
<dbReference type="EMBL" id="QFWX01000005">
    <property type="protein sequence ID" value="PXX90279.1"/>
    <property type="molecule type" value="Genomic_DNA"/>
</dbReference>
<dbReference type="InterPro" id="IPR003661">
    <property type="entry name" value="HisK_dim/P_dom"/>
</dbReference>
<dbReference type="PANTHER" id="PTHR33525:SF3">
    <property type="entry name" value="RIBONUCLEASE Y"/>
    <property type="match status" value="1"/>
</dbReference>